<comment type="caution">
    <text evidence="2">The sequence shown here is derived from an EMBL/GenBank/DDBJ whole genome shotgun (WGS) entry which is preliminary data.</text>
</comment>
<evidence type="ECO:0008006" key="4">
    <source>
        <dbReference type="Google" id="ProtNLM"/>
    </source>
</evidence>
<reference evidence="2" key="1">
    <citation type="submission" date="2020-08" db="EMBL/GenBank/DDBJ databases">
        <title>Sequencing the genomes of 1000 actinobacteria strains.</title>
        <authorList>
            <person name="Klenk H.-P."/>
        </authorList>
    </citation>
    <scope>NUCLEOTIDE SEQUENCE [LARGE SCALE GENOMIC DNA]</scope>
    <source>
        <strain evidence="2">DSM 27064</strain>
    </source>
</reference>
<feature type="region of interest" description="Disordered" evidence="1">
    <location>
        <begin position="88"/>
        <end position="111"/>
    </location>
</feature>
<feature type="region of interest" description="Disordered" evidence="1">
    <location>
        <begin position="1"/>
        <end position="22"/>
    </location>
</feature>
<evidence type="ECO:0000256" key="1">
    <source>
        <dbReference type="SAM" id="MobiDB-lite"/>
    </source>
</evidence>
<organism evidence="2 3">
    <name type="scientific">Canibacter oris</name>
    <dbReference type="NCBI Taxonomy" id="1365628"/>
    <lineage>
        <taxon>Bacteria</taxon>
        <taxon>Bacillati</taxon>
        <taxon>Actinomycetota</taxon>
        <taxon>Actinomycetes</taxon>
        <taxon>Micrococcales</taxon>
        <taxon>Microbacteriaceae</taxon>
        <taxon>Canibacter</taxon>
    </lineage>
</organism>
<protein>
    <recommendedName>
        <fullName evidence="4">Head-tail adaptor protein</fullName>
    </recommendedName>
</protein>
<dbReference type="RefSeq" id="WP_183304651.1">
    <property type="nucleotide sequence ID" value="NZ_JACIFD010000008.1"/>
</dbReference>
<evidence type="ECO:0000313" key="3">
    <source>
        <dbReference type="Proteomes" id="UP000571183"/>
    </source>
</evidence>
<keyword evidence="3" id="KW-1185">Reference proteome</keyword>
<name>A0A840DIS7_9MICO</name>
<dbReference type="Proteomes" id="UP000571183">
    <property type="component" value="Unassembled WGS sequence"/>
</dbReference>
<gene>
    <name evidence="2" type="ORF">F5897_000935</name>
</gene>
<accession>A0A840DIS7</accession>
<dbReference type="EMBL" id="JACIFD010000008">
    <property type="protein sequence ID" value="MBB4071623.1"/>
    <property type="molecule type" value="Genomic_DNA"/>
</dbReference>
<proteinExistence type="predicted"/>
<evidence type="ECO:0000313" key="2">
    <source>
        <dbReference type="EMBL" id="MBB4071623.1"/>
    </source>
</evidence>
<sequence>MQGETVEVLSRTPAGVDEGNNTIWQETSETVHNVLVAPSLTTDKEGSTRVDGIEVILELHFPKTYMKSLRGARVRIRNLQPFTVIGDPQPYTDANTPGRWNRPVKVGRADG</sequence>
<dbReference type="AlphaFoldDB" id="A0A840DIS7"/>